<proteinExistence type="predicted"/>
<organism evidence="1 2">
    <name type="scientific">Panagrolaimus sp. JU765</name>
    <dbReference type="NCBI Taxonomy" id="591449"/>
    <lineage>
        <taxon>Eukaryota</taxon>
        <taxon>Metazoa</taxon>
        <taxon>Ecdysozoa</taxon>
        <taxon>Nematoda</taxon>
        <taxon>Chromadorea</taxon>
        <taxon>Rhabditida</taxon>
        <taxon>Tylenchina</taxon>
        <taxon>Panagrolaimomorpha</taxon>
        <taxon>Panagrolaimoidea</taxon>
        <taxon>Panagrolaimidae</taxon>
        <taxon>Panagrolaimus</taxon>
    </lineage>
</organism>
<evidence type="ECO:0000313" key="1">
    <source>
        <dbReference type="Proteomes" id="UP000887576"/>
    </source>
</evidence>
<sequence>MHNETMLLEPPKFYPWIQTAIFASFFWDGLFLVVACICTLIVVTIGLVQYVYINLHVNNEIIKHYLTWLAFMLPITAITSILGMLFPRSSTFLNILGVCYLMICLTVIIRLMNYLFGSRVKIVQYMVTNRLKLDPNVLPFCNILPKWKPTLSRICRVEKMVYQTSFVRITTGVILLIAVLDRSEKLHLIENYVNALNIISVAISAWGFEMLKKIGEEHLKPQRFGSFYNFVNIAHTIFTLQENISMILMKFDVFETGPLLTTEARSNYVASLCYCIEALILSISSLFVFHPKTNQMFNDTSSQGPTDEVEIPMLELERK</sequence>
<reference evidence="2" key="1">
    <citation type="submission" date="2022-11" db="UniProtKB">
        <authorList>
            <consortium name="WormBaseParasite"/>
        </authorList>
    </citation>
    <scope>IDENTIFICATION</scope>
</reference>
<dbReference type="WBParaSite" id="JU765_v2.g10535.t1">
    <property type="protein sequence ID" value="JU765_v2.g10535.t1"/>
    <property type="gene ID" value="JU765_v2.g10535"/>
</dbReference>
<accession>A0AC34PW77</accession>
<name>A0AC34PW77_9BILA</name>
<evidence type="ECO:0000313" key="2">
    <source>
        <dbReference type="WBParaSite" id="JU765_v2.g10535.t1"/>
    </source>
</evidence>
<dbReference type="Proteomes" id="UP000887576">
    <property type="component" value="Unplaced"/>
</dbReference>
<protein>
    <submittedName>
        <fullName evidence="2">Gustatory receptor</fullName>
    </submittedName>
</protein>